<dbReference type="AlphaFoldDB" id="A0A2S8BCB0"/>
<dbReference type="PANTHER" id="PTHR37820:SF1">
    <property type="entry name" value="CELL DIVISION PROTEIN FTSQ"/>
    <property type="match status" value="1"/>
</dbReference>
<evidence type="ECO:0000256" key="1">
    <source>
        <dbReference type="ARBA" id="ARBA00004370"/>
    </source>
</evidence>
<keyword evidence="6 8" id="KW-0472">Membrane</keyword>
<dbReference type="GO" id="GO:0005886">
    <property type="term" value="C:plasma membrane"/>
    <property type="evidence" value="ECO:0007669"/>
    <property type="project" value="UniProtKB-SubCell"/>
</dbReference>
<evidence type="ECO:0000256" key="3">
    <source>
        <dbReference type="ARBA" id="ARBA00022618"/>
    </source>
</evidence>
<evidence type="ECO:0000256" key="2">
    <source>
        <dbReference type="ARBA" id="ARBA00022475"/>
    </source>
</evidence>
<dbReference type="Pfam" id="PF03799">
    <property type="entry name" value="FtsQ_DivIB_C"/>
    <property type="match status" value="1"/>
</dbReference>
<feature type="transmembrane region" description="Helical" evidence="8">
    <location>
        <begin position="12"/>
        <end position="31"/>
    </location>
</feature>
<evidence type="ECO:0000256" key="5">
    <source>
        <dbReference type="ARBA" id="ARBA00022989"/>
    </source>
</evidence>
<dbReference type="InterPro" id="IPR005548">
    <property type="entry name" value="Cell_div_FtsQ/DivIB_C"/>
</dbReference>
<organism evidence="10 11">
    <name type="scientific">Mycobacterium talmoniae</name>
    <dbReference type="NCBI Taxonomy" id="1858794"/>
    <lineage>
        <taxon>Bacteria</taxon>
        <taxon>Bacillati</taxon>
        <taxon>Actinomycetota</taxon>
        <taxon>Actinomycetes</taxon>
        <taxon>Mycobacteriales</taxon>
        <taxon>Mycobacteriaceae</taxon>
        <taxon>Mycobacterium</taxon>
    </lineage>
</organism>
<dbReference type="InterPro" id="IPR050487">
    <property type="entry name" value="FtsQ_DivIB"/>
</dbReference>
<dbReference type="Pfam" id="PF08478">
    <property type="entry name" value="POTRA_1"/>
    <property type="match status" value="1"/>
</dbReference>
<sequence length="225" mass="23790">MPRGAIRGLKLVVATVLAVLVAVGLGLILYFTPVMSARDVAVSGAEVVTREEVLDAAQVQVGTPLLQIDTDQVANRVATIRRVASARVQRDYPSTLQITIVERIPLVVRDFADGPHLFDRDGVDFATAPPPPSLPYLDVENPGPSDPATQAALQVLTALSPDVADRVGKIAAPSVASITLTLTDGRVVIWGTTDRTAEKAQKLAAVLSQPGQTYDVSSPDLPTVR</sequence>
<dbReference type="GO" id="GO:0090529">
    <property type="term" value="P:cell septum assembly"/>
    <property type="evidence" value="ECO:0007669"/>
    <property type="project" value="InterPro"/>
</dbReference>
<comment type="function">
    <text evidence="8">Essential cell division protein.</text>
</comment>
<keyword evidence="2 8" id="KW-1003">Cell membrane</keyword>
<proteinExistence type="inferred from homology"/>
<dbReference type="GO" id="GO:0032153">
    <property type="term" value="C:cell division site"/>
    <property type="evidence" value="ECO:0007669"/>
    <property type="project" value="UniProtKB-UniRule"/>
</dbReference>
<dbReference type="PANTHER" id="PTHR37820">
    <property type="entry name" value="CELL DIVISION PROTEIN DIVIB"/>
    <property type="match status" value="1"/>
</dbReference>
<evidence type="ECO:0000313" key="10">
    <source>
        <dbReference type="EMBL" id="PQM44292.1"/>
    </source>
</evidence>
<name>A0A2S8BCB0_9MYCO</name>
<reference evidence="10 11" key="1">
    <citation type="journal article" date="2017" name="Int. J. Syst. Evol. Microbiol.">
        <title>Mycobacterium talmoniae sp. nov., a slowly growing mycobacterium isolated from human respiratory samples.</title>
        <authorList>
            <person name="Davidson R.M."/>
            <person name="DeGroote M.A."/>
            <person name="Marola J.L."/>
            <person name="Buss S."/>
            <person name="Jones V."/>
            <person name="McNeil M.R."/>
            <person name="Freifeld A.G."/>
            <person name="Elaine Epperson L."/>
            <person name="Hasan N.A."/>
            <person name="Jackson M."/>
            <person name="Iwen P.C."/>
            <person name="Salfinger M."/>
            <person name="Strong M."/>
        </authorList>
    </citation>
    <scope>NUCLEOTIDE SEQUENCE [LARGE SCALE GENOMIC DNA]</scope>
    <source>
        <strain evidence="10 11">ATCC BAA-2683</strain>
    </source>
</reference>
<evidence type="ECO:0000256" key="4">
    <source>
        <dbReference type="ARBA" id="ARBA00022692"/>
    </source>
</evidence>
<comment type="similarity">
    <text evidence="8">Belongs to the FtsQ/DivIB family. FtsQ subfamily.</text>
</comment>
<evidence type="ECO:0000313" key="11">
    <source>
        <dbReference type="Proteomes" id="UP000238296"/>
    </source>
</evidence>
<dbReference type="GO" id="GO:0043093">
    <property type="term" value="P:FtsZ-dependent cytokinesis"/>
    <property type="evidence" value="ECO:0007669"/>
    <property type="project" value="UniProtKB-UniRule"/>
</dbReference>
<comment type="caution">
    <text evidence="10">The sequence shown here is derived from an EMBL/GenBank/DDBJ whole genome shotgun (WGS) entry which is preliminary data.</text>
</comment>
<dbReference type="EMBL" id="PPEA01000862">
    <property type="protein sequence ID" value="PQM44292.1"/>
    <property type="molecule type" value="Genomic_DNA"/>
</dbReference>
<keyword evidence="5 8" id="KW-1133">Transmembrane helix</keyword>
<keyword evidence="7 8" id="KW-0131">Cell cycle</keyword>
<gene>
    <name evidence="8 10" type="primary">ftsQ</name>
    <name evidence="10" type="ORF">C1Y40_05549</name>
</gene>
<evidence type="ECO:0000259" key="9">
    <source>
        <dbReference type="PROSITE" id="PS51779"/>
    </source>
</evidence>
<dbReference type="InterPro" id="IPR013685">
    <property type="entry name" value="POTRA_FtsQ_type"/>
</dbReference>
<comment type="subcellular location">
    <subcellularLocation>
        <location evidence="8">Cell membrane</location>
        <topology evidence="8">Single-pass type II membrane protein</topology>
    </subcellularLocation>
    <subcellularLocation>
        <location evidence="1">Membrane</location>
    </subcellularLocation>
    <text evidence="8">Localizes to the division septum.</text>
</comment>
<protein>
    <recommendedName>
        <fullName evidence="8">Cell division protein FtsQ</fullName>
    </recommendedName>
</protein>
<dbReference type="Gene3D" id="3.10.20.310">
    <property type="entry name" value="membrane protein fhac"/>
    <property type="match status" value="1"/>
</dbReference>
<evidence type="ECO:0000256" key="7">
    <source>
        <dbReference type="ARBA" id="ARBA00023306"/>
    </source>
</evidence>
<dbReference type="InterPro" id="IPR026579">
    <property type="entry name" value="FtsQ"/>
</dbReference>
<evidence type="ECO:0000256" key="6">
    <source>
        <dbReference type="ARBA" id="ARBA00023136"/>
    </source>
</evidence>
<dbReference type="HAMAP" id="MF_00911">
    <property type="entry name" value="FtsQ_subfam"/>
    <property type="match status" value="1"/>
</dbReference>
<keyword evidence="3 8" id="KW-0132">Cell division</keyword>
<dbReference type="Proteomes" id="UP000238296">
    <property type="component" value="Unassembled WGS sequence"/>
</dbReference>
<accession>A0A2S8BCB0</accession>
<dbReference type="InterPro" id="IPR034746">
    <property type="entry name" value="POTRA"/>
</dbReference>
<feature type="domain" description="POTRA" evidence="9">
    <location>
        <begin position="35"/>
        <end position="103"/>
    </location>
</feature>
<keyword evidence="4 8" id="KW-0812">Transmembrane</keyword>
<dbReference type="PROSITE" id="PS51779">
    <property type="entry name" value="POTRA"/>
    <property type="match status" value="1"/>
</dbReference>
<evidence type="ECO:0000256" key="8">
    <source>
        <dbReference type="HAMAP-Rule" id="MF_00911"/>
    </source>
</evidence>